<dbReference type="RefSeq" id="WP_224461184.1">
    <property type="nucleotide sequence ID" value="NZ_JAIQZE010000007.1"/>
</dbReference>
<sequence length="377" mass="43221">MKRFLVLFLLPLLNYAQDKPVVDVGGALRYNYLLSSWDDDQKDIGGDFVYDFIRINTEASYKNIYLNAEYRFYAPGFGGGFMKQGWIGYKINENEDIHLGLTQVPFGIQTYNSHNWFFNMTYYVGLEDDHDLGVKYMNIGDKFEYQLAFFKGSELYSLGGSRPVTSERYAYDIVGRNKEINQLNGKFVYKTGEELKQRIGLSAQYGGLYNIDTKEVGYHYSLSLHHEAFYKRWNLKTSLITTRHNPINAAGESRDIVRMGAYGFPYDVASDFEMYTAAVSYDLPVDIGPISSLQFYNDFGYMDKKAEGFKNSAMNVTGMLVSAGDVYIYMDYALGYNHSWFGGDFNNELGAGKPNLGWEARFNINFGYYFLTDNSSR</sequence>
<reference evidence="2" key="1">
    <citation type="submission" date="2023-07" db="EMBL/GenBank/DDBJ databases">
        <title>Novel species isolated from saline lakes on Tibetan Plateau.</title>
        <authorList>
            <person name="Lu H."/>
        </authorList>
    </citation>
    <scope>NUCLEOTIDE SEQUENCE [LARGE SCALE GENOMIC DNA]</scope>
    <source>
        <strain evidence="2">CAK8W</strain>
    </source>
</reference>
<gene>
    <name evidence="1" type="ORF">LB452_07850</name>
</gene>
<organism evidence="1 2">
    <name type="scientific">Psychroflexus longus</name>
    <dbReference type="NCBI Taxonomy" id="2873596"/>
    <lineage>
        <taxon>Bacteria</taxon>
        <taxon>Pseudomonadati</taxon>
        <taxon>Bacteroidota</taxon>
        <taxon>Flavobacteriia</taxon>
        <taxon>Flavobacteriales</taxon>
        <taxon>Flavobacteriaceae</taxon>
        <taxon>Psychroflexus</taxon>
    </lineage>
</organism>
<dbReference type="EMBL" id="JAIQZE010000007">
    <property type="protein sequence ID" value="MBZ9778833.1"/>
    <property type="molecule type" value="Genomic_DNA"/>
</dbReference>
<dbReference type="Proteomes" id="UP001199314">
    <property type="component" value="Unassembled WGS sequence"/>
</dbReference>
<accession>A0ABS7XK49</accession>
<evidence type="ECO:0008006" key="3">
    <source>
        <dbReference type="Google" id="ProtNLM"/>
    </source>
</evidence>
<protein>
    <recommendedName>
        <fullName evidence="3">Phosphate-selective porin O and P</fullName>
    </recommendedName>
</protein>
<evidence type="ECO:0000313" key="2">
    <source>
        <dbReference type="Proteomes" id="UP001199314"/>
    </source>
</evidence>
<dbReference type="SUPFAM" id="SSF56935">
    <property type="entry name" value="Porins"/>
    <property type="match status" value="1"/>
</dbReference>
<keyword evidence="2" id="KW-1185">Reference proteome</keyword>
<proteinExistence type="predicted"/>
<comment type="caution">
    <text evidence="1">The sequence shown here is derived from an EMBL/GenBank/DDBJ whole genome shotgun (WGS) entry which is preliminary data.</text>
</comment>
<name>A0ABS7XK49_9FLAO</name>
<evidence type="ECO:0000313" key="1">
    <source>
        <dbReference type="EMBL" id="MBZ9778833.1"/>
    </source>
</evidence>